<evidence type="ECO:0000313" key="1">
    <source>
        <dbReference type="EMBL" id="ACN98401.1"/>
    </source>
</evidence>
<organism evidence="1 2">
    <name type="scientific">Sulfurihydrogenibium azorense (strain DSM 15241 / OCM 825 / Az-Fu1)</name>
    <dbReference type="NCBI Taxonomy" id="204536"/>
    <lineage>
        <taxon>Bacteria</taxon>
        <taxon>Pseudomonadati</taxon>
        <taxon>Aquificota</taxon>
        <taxon>Aquificia</taxon>
        <taxon>Aquificales</taxon>
        <taxon>Hydrogenothermaceae</taxon>
        <taxon>Sulfurihydrogenibium</taxon>
    </lineage>
</organism>
<dbReference type="EMBL" id="CP001229">
    <property type="protein sequence ID" value="ACN98401.1"/>
    <property type="molecule type" value="Genomic_DNA"/>
</dbReference>
<sequence length="192" mass="22551">MNNVLEGLENILKFKEVRRGIYYSDIGYGEKFTTISMPVSNPDSLIEYSSLQLLKEMINRFFNVRMPKGFRIRVFIYSEKEKDFFVDFYNSSLDLDDILYNIDLENAGSGYNCIGLYNFLQEDFKKVVNSSKSSGVDVIIRNIKTEYKPNVKTILFLKDDSYILTDKMDKVYYTPYLINKPLAFLMDFINRI</sequence>
<protein>
    <submittedName>
        <fullName evidence="1">Uncharacterized protein</fullName>
    </submittedName>
</protein>
<proteinExistence type="predicted"/>
<gene>
    <name evidence="1" type="ordered locus">SULAZ_0764</name>
</gene>
<dbReference type="HOGENOM" id="CLU_1414516_0_0_0"/>
<dbReference type="AlphaFoldDB" id="C1DUG2"/>
<accession>C1DUG2</accession>
<dbReference type="RefSeq" id="WP_012673726.1">
    <property type="nucleotide sequence ID" value="NC_012438.1"/>
</dbReference>
<dbReference type="Proteomes" id="UP000001369">
    <property type="component" value="Chromosome"/>
</dbReference>
<evidence type="ECO:0000313" key="2">
    <source>
        <dbReference type="Proteomes" id="UP000001369"/>
    </source>
</evidence>
<dbReference type="STRING" id="204536.SULAZ_0764"/>
<dbReference type="KEGG" id="saf:SULAZ_0764"/>
<keyword evidence="2" id="KW-1185">Reference proteome</keyword>
<name>C1DUG2_SULAA</name>
<reference evidence="1 2" key="1">
    <citation type="journal article" date="2009" name="J. Bacteriol.">
        <title>Complete and draft genome sequences of six members of the Aquificales.</title>
        <authorList>
            <person name="Reysenbach A.L."/>
            <person name="Hamamura N."/>
            <person name="Podar M."/>
            <person name="Griffiths E."/>
            <person name="Ferreira S."/>
            <person name="Hochstein R."/>
            <person name="Heidelberg J."/>
            <person name="Johnson J."/>
            <person name="Mead D."/>
            <person name="Pohorille A."/>
            <person name="Sarmiento M."/>
            <person name="Schweighofer K."/>
            <person name="Seshadri R."/>
            <person name="Voytek M.A."/>
        </authorList>
    </citation>
    <scope>NUCLEOTIDE SEQUENCE [LARGE SCALE GENOMIC DNA]</scope>
    <source>
        <strain evidence="2">Az-Fu1 / DSM 15241 / OCM 825</strain>
    </source>
</reference>
<dbReference type="OrthoDB" id="9827926at2"/>